<accession>A0ACC4C3R9</accession>
<dbReference type="EMBL" id="RCHU02000006">
    <property type="protein sequence ID" value="KAL3585497.1"/>
    <property type="molecule type" value="Genomic_DNA"/>
</dbReference>
<organism evidence="1 2">
    <name type="scientific">Populus alba</name>
    <name type="common">White poplar</name>
    <dbReference type="NCBI Taxonomy" id="43335"/>
    <lineage>
        <taxon>Eukaryota</taxon>
        <taxon>Viridiplantae</taxon>
        <taxon>Streptophyta</taxon>
        <taxon>Embryophyta</taxon>
        <taxon>Tracheophyta</taxon>
        <taxon>Spermatophyta</taxon>
        <taxon>Magnoliopsida</taxon>
        <taxon>eudicotyledons</taxon>
        <taxon>Gunneridae</taxon>
        <taxon>Pentapetalae</taxon>
        <taxon>rosids</taxon>
        <taxon>fabids</taxon>
        <taxon>Malpighiales</taxon>
        <taxon>Salicaceae</taxon>
        <taxon>Saliceae</taxon>
        <taxon>Populus</taxon>
    </lineage>
</organism>
<name>A0ACC4C3R9_POPAL</name>
<protein>
    <submittedName>
        <fullName evidence="1">Uncharacterized protein</fullName>
    </submittedName>
</protein>
<evidence type="ECO:0000313" key="2">
    <source>
        <dbReference type="Proteomes" id="UP000309997"/>
    </source>
</evidence>
<dbReference type="Proteomes" id="UP000309997">
    <property type="component" value="Unassembled WGS sequence"/>
</dbReference>
<keyword evidence="2" id="KW-1185">Reference proteome</keyword>
<proteinExistence type="predicted"/>
<reference evidence="1 2" key="1">
    <citation type="journal article" date="2024" name="Plant Biotechnol. J.">
        <title>Genome and CRISPR/Cas9 system of a widespread forest tree (Populus alba) in the world.</title>
        <authorList>
            <person name="Liu Y.J."/>
            <person name="Jiang P.F."/>
            <person name="Han X.M."/>
            <person name="Li X.Y."/>
            <person name="Wang H.M."/>
            <person name="Wang Y.J."/>
            <person name="Wang X.X."/>
            <person name="Zeng Q.Y."/>
        </authorList>
    </citation>
    <scope>NUCLEOTIDE SEQUENCE [LARGE SCALE GENOMIC DNA]</scope>
    <source>
        <strain evidence="2">cv. PAL-ZL1</strain>
    </source>
</reference>
<comment type="caution">
    <text evidence="1">The sequence shown here is derived from an EMBL/GenBank/DDBJ whole genome shotgun (WGS) entry which is preliminary data.</text>
</comment>
<evidence type="ECO:0000313" key="1">
    <source>
        <dbReference type="EMBL" id="KAL3585497.1"/>
    </source>
</evidence>
<sequence length="68" mass="7681">MGNLRKAAIVNGQLEYETKSLFEKEVGEDSLPDLILNSTLVYRTWKKAREPISVLIRVAAQGRMTSDE</sequence>
<gene>
    <name evidence="1" type="ORF">D5086_012364</name>
</gene>